<organism evidence="1 2">
    <name type="scientific">Candidatus Portnoybacteria bacterium CG23_combo_of_CG06-09_8_20_14_all_37_13</name>
    <dbReference type="NCBI Taxonomy" id="1974819"/>
    <lineage>
        <taxon>Bacteria</taxon>
        <taxon>Candidatus Portnoyibacteriota</taxon>
    </lineage>
</organism>
<dbReference type="Proteomes" id="UP000231480">
    <property type="component" value="Unassembled WGS sequence"/>
</dbReference>
<dbReference type="GO" id="GO:0016788">
    <property type="term" value="F:hydrolase activity, acting on ester bonds"/>
    <property type="evidence" value="ECO:0007669"/>
    <property type="project" value="InterPro"/>
</dbReference>
<feature type="non-terminal residue" evidence="1">
    <location>
        <position position="1"/>
    </location>
</feature>
<dbReference type="PANTHER" id="PTHR46124:SF2">
    <property type="entry name" value="D-AMINOACYL-TRNA DEACYLASE"/>
    <property type="match status" value="1"/>
</dbReference>
<dbReference type="SUPFAM" id="SSF51556">
    <property type="entry name" value="Metallo-dependent hydrolases"/>
    <property type="match status" value="1"/>
</dbReference>
<protein>
    <submittedName>
        <fullName evidence="1">Hydrolase TatD</fullName>
    </submittedName>
</protein>
<comment type="caution">
    <text evidence="1">The sequence shown here is derived from an EMBL/GenBank/DDBJ whole genome shotgun (WGS) entry which is preliminary data.</text>
</comment>
<dbReference type="AlphaFoldDB" id="A0A2G9YDJ0"/>
<evidence type="ECO:0000313" key="2">
    <source>
        <dbReference type="Proteomes" id="UP000231480"/>
    </source>
</evidence>
<dbReference type="CDD" id="cd01310">
    <property type="entry name" value="TatD_DNAse"/>
    <property type="match status" value="1"/>
</dbReference>
<sequence>LDSTKNNLERQKEVFIEQLNLAKELDLPIIVHCRKLHDEVIKILNKDFRSVIHCFTGSLKQAQAYLNLGFYLSFTGLITYDRSYDKVILNTGLEKILLETDCPFLAPAPYRGKRCEPWMVKFTAQKIAEIKNIGFDKVIEKTTKNAERLFKI</sequence>
<dbReference type="InterPro" id="IPR001130">
    <property type="entry name" value="TatD-like"/>
</dbReference>
<dbReference type="EMBL" id="PCRH01000016">
    <property type="protein sequence ID" value="PIP17306.1"/>
    <property type="molecule type" value="Genomic_DNA"/>
</dbReference>
<gene>
    <name evidence="1" type="ORF">COX44_00635</name>
</gene>
<dbReference type="Gene3D" id="3.20.20.140">
    <property type="entry name" value="Metal-dependent hydrolases"/>
    <property type="match status" value="1"/>
</dbReference>
<dbReference type="InterPro" id="IPR032466">
    <property type="entry name" value="Metal_Hydrolase"/>
</dbReference>
<evidence type="ECO:0000313" key="1">
    <source>
        <dbReference type="EMBL" id="PIP17306.1"/>
    </source>
</evidence>
<accession>A0A2G9YDJ0</accession>
<name>A0A2G9YDJ0_9BACT</name>
<dbReference type="Pfam" id="PF01026">
    <property type="entry name" value="TatD_DNase"/>
    <property type="match status" value="1"/>
</dbReference>
<dbReference type="PANTHER" id="PTHR46124">
    <property type="entry name" value="D-AMINOACYL-TRNA DEACYLASE"/>
    <property type="match status" value="1"/>
</dbReference>
<proteinExistence type="predicted"/>
<keyword evidence="1" id="KW-0378">Hydrolase</keyword>
<reference evidence="1 2" key="1">
    <citation type="submission" date="2017-09" db="EMBL/GenBank/DDBJ databases">
        <title>Depth-based differentiation of microbial function through sediment-hosted aquifers and enrichment of novel symbionts in the deep terrestrial subsurface.</title>
        <authorList>
            <person name="Probst A.J."/>
            <person name="Ladd B."/>
            <person name="Jarett J.K."/>
            <person name="Geller-Mcgrath D.E."/>
            <person name="Sieber C.M."/>
            <person name="Emerson J.B."/>
            <person name="Anantharaman K."/>
            <person name="Thomas B.C."/>
            <person name="Malmstrom R."/>
            <person name="Stieglmeier M."/>
            <person name="Klingl A."/>
            <person name="Woyke T."/>
            <person name="Ryan C.M."/>
            <person name="Banfield J.F."/>
        </authorList>
    </citation>
    <scope>NUCLEOTIDE SEQUENCE [LARGE SCALE GENOMIC DNA]</scope>
    <source>
        <strain evidence="1">CG23_combo_of_CG06-09_8_20_14_all_37_13</strain>
    </source>
</reference>